<keyword evidence="6 7" id="KW-0472">Membrane</keyword>
<comment type="subcellular location">
    <subcellularLocation>
        <location evidence="1 7">Membrane</location>
        <topology evidence="1 7">Multi-pass membrane protein</topology>
    </subcellularLocation>
</comment>
<proteinExistence type="inferred from homology"/>
<dbReference type="PANTHER" id="PTHR11101:SF80">
    <property type="entry name" value="PHOSPHATE TRANSPORTER"/>
    <property type="match status" value="1"/>
</dbReference>
<evidence type="ECO:0000256" key="8">
    <source>
        <dbReference type="SAM" id="MobiDB-lite"/>
    </source>
</evidence>
<feature type="transmembrane region" description="Helical" evidence="7">
    <location>
        <begin position="461"/>
        <end position="479"/>
    </location>
</feature>
<dbReference type="Pfam" id="PF01384">
    <property type="entry name" value="PHO4"/>
    <property type="match status" value="1"/>
</dbReference>
<comment type="similarity">
    <text evidence="7">Belongs to the inorganic phosphate transporter (PiT) (TC 2.A.20) family.</text>
</comment>
<feature type="region of interest" description="Disordered" evidence="8">
    <location>
        <begin position="298"/>
        <end position="353"/>
    </location>
</feature>
<dbReference type="AlphaFoldDB" id="A0A8K0SHU1"/>
<evidence type="ECO:0000256" key="3">
    <source>
        <dbReference type="ARBA" id="ARBA00022592"/>
    </source>
</evidence>
<dbReference type="GO" id="GO:0035435">
    <property type="term" value="P:phosphate ion transmembrane transport"/>
    <property type="evidence" value="ECO:0007669"/>
    <property type="project" value="TreeGrafter"/>
</dbReference>
<feature type="transmembrane region" description="Helical" evidence="7">
    <location>
        <begin position="83"/>
        <end position="104"/>
    </location>
</feature>
<dbReference type="EMBL" id="JAGPNK010000024">
    <property type="protein sequence ID" value="KAH7304224.1"/>
    <property type="molecule type" value="Genomic_DNA"/>
</dbReference>
<accession>A0A8K0SHU1</accession>
<feature type="transmembrane region" description="Helical" evidence="7">
    <location>
        <begin position="44"/>
        <end position="63"/>
    </location>
</feature>
<keyword evidence="3 7" id="KW-0592">Phosphate transport</keyword>
<feature type="transmembrane region" description="Helical" evidence="7">
    <location>
        <begin position="524"/>
        <end position="542"/>
    </location>
</feature>
<evidence type="ECO:0000313" key="10">
    <source>
        <dbReference type="Proteomes" id="UP000813444"/>
    </source>
</evidence>
<comment type="function">
    <text evidence="7">Sodium-phosphate symporter.</text>
</comment>
<keyword evidence="5 7" id="KW-1133">Transmembrane helix</keyword>
<dbReference type="Proteomes" id="UP000813444">
    <property type="component" value="Unassembled WGS sequence"/>
</dbReference>
<feature type="transmembrane region" description="Helical" evidence="7">
    <location>
        <begin position="220"/>
        <end position="246"/>
    </location>
</feature>
<keyword evidence="2 7" id="KW-0813">Transport</keyword>
<dbReference type="PANTHER" id="PTHR11101">
    <property type="entry name" value="PHOSPHATE TRANSPORTER"/>
    <property type="match status" value="1"/>
</dbReference>
<dbReference type="GO" id="GO:0016020">
    <property type="term" value="C:membrane"/>
    <property type="evidence" value="ECO:0007669"/>
    <property type="project" value="UniProtKB-SubCell"/>
</dbReference>
<feature type="transmembrane region" description="Helical" evidence="7">
    <location>
        <begin position="147"/>
        <end position="172"/>
    </location>
</feature>
<evidence type="ECO:0000313" key="9">
    <source>
        <dbReference type="EMBL" id="KAH7304224.1"/>
    </source>
</evidence>
<evidence type="ECO:0000256" key="4">
    <source>
        <dbReference type="ARBA" id="ARBA00022692"/>
    </source>
</evidence>
<evidence type="ECO:0000256" key="7">
    <source>
        <dbReference type="RuleBase" id="RU363058"/>
    </source>
</evidence>
<dbReference type="GO" id="GO:0005315">
    <property type="term" value="F:phosphate transmembrane transporter activity"/>
    <property type="evidence" value="ECO:0007669"/>
    <property type="project" value="InterPro"/>
</dbReference>
<organism evidence="9 10">
    <name type="scientific">Stachybotrys elegans</name>
    <dbReference type="NCBI Taxonomy" id="80388"/>
    <lineage>
        <taxon>Eukaryota</taxon>
        <taxon>Fungi</taxon>
        <taxon>Dikarya</taxon>
        <taxon>Ascomycota</taxon>
        <taxon>Pezizomycotina</taxon>
        <taxon>Sordariomycetes</taxon>
        <taxon>Hypocreomycetidae</taxon>
        <taxon>Hypocreales</taxon>
        <taxon>Stachybotryaceae</taxon>
        <taxon>Stachybotrys</taxon>
    </lineage>
</organism>
<protein>
    <recommendedName>
        <fullName evidence="7">Phosphate transporter</fullName>
    </recommendedName>
</protein>
<reference evidence="9" key="1">
    <citation type="journal article" date="2021" name="Nat. Commun.">
        <title>Genetic determinants of endophytism in the Arabidopsis root mycobiome.</title>
        <authorList>
            <person name="Mesny F."/>
            <person name="Miyauchi S."/>
            <person name="Thiergart T."/>
            <person name="Pickel B."/>
            <person name="Atanasova L."/>
            <person name="Karlsson M."/>
            <person name="Huettel B."/>
            <person name="Barry K.W."/>
            <person name="Haridas S."/>
            <person name="Chen C."/>
            <person name="Bauer D."/>
            <person name="Andreopoulos W."/>
            <person name="Pangilinan J."/>
            <person name="LaButti K."/>
            <person name="Riley R."/>
            <person name="Lipzen A."/>
            <person name="Clum A."/>
            <person name="Drula E."/>
            <person name="Henrissat B."/>
            <person name="Kohler A."/>
            <person name="Grigoriev I.V."/>
            <person name="Martin F.M."/>
            <person name="Hacquard S."/>
        </authorList>
    </citation>
    <scope>NUCLEOTIDE SEQUENCE</scope>
    <source>
        <strain evidence="9">MPI-CAGE-CH-0235</strain>
    </source>
</reference>
<feature type="transmembrane region" description="Helical" evidence="7">
    <location>
        <begin position="548"/>
        <end position="573"/>
    </location>
</feature>
<feature type="transmembrane region" description="Helical" evidence="7">
    <location>
        <begin position="6"/>
        <end position="24"/>
    </location>
</feature>
<evidence type="ECO:0000256" key="5">
    <source>
        <dbReference type="ARBA" id="ARBA00022989"/>
    </source>
</evidence>
<sequence length="587" mass="62736">MPLHQYDYIVAIGFIFAFLDAWNIGANDVANSWATSVSSRSLTYIQAMTLASILEFAGAVGVGNRVAQTIRTNVVNIEDFEDHASMLMVGMACAIVASSLYLTVATRIGLPVSTTHSIMGSVIGMGVATVGAQRINWVDFSGGVAGGVVQVFLAWVCAPGIAGSLGAITFLICKYAIMVRTSPVIRGLFSVPIFAGITGALIIMLLIWDGGSIDTGFNGAQQAGVIVGGGAAVSLVVSLTVVPWMYRLIIKNDWQLRWYQIPMGLLLLRRPDPPPQPDNVGGGIRDFYKGHKTREELEAEAAENAQAGSVEGVRVDSENNDSGQKNSGDVTGETVPVQHAEEEKSEKPGFVGPKPDGPFYSPAVAFWWLKFFALRGVDVDIVSQQSRDSVLAKNLDSIHANAQHFDNRAEYLYTFLQVMTASATSFAHGANDVANAIAPLATIYDIWRTGSIAGTQSPVPVWILVFGGAAIALGCWTYGYNIMRNLGNRLTLHSPVRGFSMELGTVSTIIMATQLNLPISTTQTIVGAVVGVGLASGTWRAINWRMVAWIYGGWIITLPTAGILSGCITGIIINAPRWGLADQTTNF</sequence>
<feature type="transmembrane region" description="Helical" evidence="7">
    <location>
        <begin position="184"/>
        <end position="208"/>
    </location>
</feature>
<keyword evidence="4 7" id="KW-0812">Transmembrane</keyword>
<dbReference type="OrthoDB" id="260807at2759"/>
<evidence type="ECO:0000256" key="1">
    <source>
        <dbReference type="ARBA" id="ARBA00004141"/>
    </source>
</evidence>
<keyword evidence="10" id="KW-1185">Reference proteome</keyword>
<comment type="caution">
    <text evidence="9">The sequence shown here is derived from an EMBL/GenBank/DDBJ whole genome shotgun (WGS) entry which is preliminary data.</text>
</comment>
<name>A0A8K0SHU1_9HYPO</name>
<evidence type="ECO:0000256" key="2">
    <source>
        <dbReference type="ARBA" id="ARBA00022448"/>
    </source>
</evidence>
<gene>
    <name evidence="9" type="ORF">B0I35DRAFT_484522</name>
</gene>
<dbReference type="InterPro" id="IPR001204">
    <property type="entry name" value="Phos_transporter"/>
</dbReference>
<feature type="compositionally biased region" description="Polar residues" evidence="8">
    <location>
        <begin position="320"/>
        <end position="329"/>
    </location>
</feature>
<evidence type="ECO:0000256" key="6">
    <source>
        <dbReference type="ARBA" id="ARBA00023136"/>
    </source>
</evidence>